<dbReference type="GO" id="GO:0005886">
    <property type="term" value="C:plasma membrane"/>
    <property type="evidence" value="ECO:0007669"/>
    <property type="project" value="TreeGrafter"/>
</dbReference>
<organism evidence="3 4">
    <name type="scientific">Mesorhabditis belari</name>
    <dbReference type="NCBI Taxonomy" id="2138241"/>
    <lineage>
        <taxon>Eukaryota</taxon>
        <taxon>Metazoa</taxon>
        <taxon>Ecdysozoa</taxon>
        <taxon>Nematoda</taxon>
        <taxon>Chromadorea</taxon>
        <taxon>Rhabditida</taxon>
        <taxon>Rhabditina</taxon>
        <taxon>Rhabditomorpha</taxon>
        <taxon>Rhabditoidea</taxon>
        <taxon>Rhabditidae</taxon>
        <taxon>Mesorhabditinae</taxon>
        <taxon>Mesorhabditis</taxon>
    </lineage>
</organism>
<dbReference type="Proteomes" id="UP000887575">
    <property type="component" value="Unassembled WGS sequence"/>
</dbReference>
<keyword evidence="2" id="KW-0564">Palmitate</keyword>
<keyword evidence="2" id="KW-0106">Calcium</keyword>
<dbReference type="InterPro" id="IPR025659">
    <property type="entry name" value="Tubby-like_C"/>
</dbReference>
<comment type="cofactor">
    <cofactor evidence="2">
        <name>Ca(2+)</name>
        <dbReference type="ChEBI" id="CHEBI:29108"/>
    </cofactor>
</comment>
<evidence type="ECO:0000256" key="2">
    <source>
        <dbReference type="RuleBase" id="RU363116"/>
    </source>
</evidence>
<dbReference type="PANTHER" id="PTHR23248">
    <property type="entry name" value="PHOSPHOLIPID SCRAMBLASE-RELATED"/>
    <property type="match status" value="1"/>
</dbReference>
<dbReference type="GO" id="GO:0017128">
    <property type="term" value="F:phospholipid scramblase activity"/>
    <property type="evidence" value="ECO:0007669"/>
    <property type="project" value="InterPro"/>
</dbReference>
<keyword evidence="3" id="KW-1185">Reference proteome</keyword>
<evidence type="ECO:0000256" key="1">
    <source>
        <dbReference type="ARBA" id="ARBA00005350"/>
    </source>
</evidence>
<dbReference type="WBParaSite" id="MBELARI_LOCUS1298">
    <property type="protein sequence ID" value="MBELARI_LOCUS1298"/>
    <property type="gene ID" value="MBELARI_LOCUS1298"/>
</dbReference>
<dbReference type="Pfam" id="PF03803">
    <property type="entry name" value="Scramblase"/>
    <property type="match status" value="1"/>
</dbReference>
<comment type="similarity">
    <text evidence="1 2">Belongs to the phospholipid scramblase family.</text>
</comment>
<protein>
    <recommendedName>
        <fullName evidence="2">Phospholipid scramblase</fullName>
    </recommendedName>
</protein>
<dbReference type="PANTHER" id="PTHR23248:SF63">
    <property type="entry name" value="PHOSPHOLIPID SCRAMBLASE"/>
    <property type="match status" value="1"/>
</dbReference>
<name>A0AAF3EG66_9BILA</name>
<dbReference type="SUPFAM" id="SSF54518">
    <property type="entry name" value="Tubby C-terminal domain-like"/>
    <property type="match status" value="1"/>
</dbReference>
<evidence type="ECO:0000313" key="4">
    <source>
        <dbReference type="WBParaSite" id="MBELARI_LOCUS1298"/>
    </source>
</evidence>
<accession>A0AAF3EG66</accession>
<proteinExistence type="inferred from homology"/>
<comment type="function">
    <text evidence="2">May mediate accelerated ATP-independent bidirectional transbilayer migration of phospholipids upon binding calcium ions that results in a loss of phospholipid asymmetry in the plasma membrane.</text>
</comment>
<keyword evidence="2" id="KW-0449">Lipoprotein</keyword>
<dbReference type="InterPro" id="IPR005552">
    <property type="entry name" value="Scramblase"/>
</dbReference>
<sequence length="269" mass="31222">MGEPIKVQPGLQPPPGSVRWMVCPENLHDCPKGMEYLALVDELQIRQEIDVIEQYMSWETKNHYTVLNKQHEKIYDVFEESNMWFRQCCRQKRGYTMHVVDNFKEEVIRIDRPYKCCASDNYCYACFPCCAQHSIIEAPPGKQIGAVRQRAACCSPCFYIRDENGTNVFSIEGPCSCCLKCCTFCGKVFRVFSVETGHEVGRITRKWNGYAKDKYTNVDLYGVTFPMDLDVRMKASFMAVTLLIDFMHYEEESDHKKETKETNKPQNSD</sequence>
<evidence type="ECO:0000313" key="3">
    <source>
        <dbReference type="Proteomes" id="UP000887575"/>
    </source>
</evidence>
<dbReference type="AlphaFoldDB" id="A0AAF3EG66"/>
<reference evidence="4" key="1">
    <citation type="submission" date="2024-02" db="UniProtKB">
        <authorList>
            <consortium name="WormBaseParasite"/>
        </authorList>
    </citation>
    <scope>IDENTIFICATION</scope>
</reference>